<evidence type="ECO:0000313" key="1">
    <source>
        <dbReference type="EMBL" id="ORY00522.1"/>
    </source>
</evidence>
<reference evidence="1 2" key="1">
    <citation type="submission" date="2016-07" db="EMBL/GenBank/DDBJ databases">
        <title>Pervasive Adenine N6-methylation of Active Genes in Fungi.</title>
        <authorList>
            <consortium name="DOE Joint Genome Institute"/>
            <person name="Mondo S.J."/>
            <person name="Dannebaum R.O."/>
            <person name="Kuo R.C."/>
            <person name="Labutti K."/>
            <person name="Haridas S."/>
            <person name="Kuo A."/>
            <person name="Salamov A."/>
            <person name="Ahrendt S.R."/>
            <person name="Lipzen A."/>
            <person name="Sullivan W."/>
            <person name="Andreopoulos W.B."/>
            <person name="Clum A."/>
            <person name="Lindquist E."/>
            <person name="Daum C."/>
            <person name="Ramamoorthy G.K."/>
            <person name="Gryganskyi A."/>
            <person name="Culley D."/>
            <person name="Magnuson J.K."/>
            <person name="James T.Y."/>
            <person name="O'Malley M.A."/>
            <person name="Stajich J.E."/>
            <person name="Spatafora J.W."/>
            <person name="Visel A."/>
            <person name="Grigoriev I.V."/>
        </authorList>
    </citation>
    <scope>NUCLEOTIDE SEQUENCE [LARGE SCALE GENOMIC DNA]</scope>
    <source>
        <strain evidence="1 2">CBS 931.73</strain>
    </source>
</reference>
<keyword evidence="2" id="KW-1185">Reference proteome</keyword>
<dbReference type="Proteomes" id="UP000193498">
    <property type="component" value="Unassembled WGS sequence"/>
</dbReference>
<gene>
    <name evidence="1" type="ORF">K493DRAFT_103275</name>
</gene>
<dbReference type="InParanoid" id="A0A1Y1YR66"/>
<evidence type="ECO:0000313" key="2">
    <source>
        <dbReference type="Proteomes" id="UP000193498"/>
    </source>
</evidence>
<comment type="caution">
    <text evidence="1">The sequence shown here is derived from an EMBL/GenBank/DDBJ whole genome shotgun (WGS) entry which is preliminary data.</text>
</comment>
<name>A0A1Y1YR66_9FUNG</name>
<protein>
    <submittedName>
        <fullName evidence="1">Uncharacterized protein</fullName>
    </submittedName>
</protein>
<sequence>MNTQTALAGSSGVQCQIRKNISLTISRPPSHVAALLSERQEGRFYYIPRGYRPLLIGEEKLFELAKNGYNDSATSWSAYLPPEGPNQVASAPMHTKARKYVALETPSSGPELEGMQRGYSNFYTAKMEELAKCNIYGDEASRIIMSIWQQIDSEERALFH</sequence>
<dbReference type="AlphaFoldDB" id="A0A1Y1YR66"/>
<proteinExistence type="predicted"/>
<organism evidence="1 2">
    <name type="scientific">Basidiobolus meristosporus CBS 931.73</name>
    <dbReference type="NCBI Taxonomy" id="1314790"/>
    <lineage>
        <taxon>Eukaryota</taxon>
        <taxon>Fungi</taxon>
        <taxon>Fungi incertae sedis</taxon>
        <taxon>Zoopagomycota</taxon>
        <taxon>Entomophthoromycotina</taxon>
        <taxon>Basidiobolomycetes</taxon>
        <taxon>Basidiobolales</taxon>
        <taxon>Basidiobolaceae</taxon>
        <taxon>Basidiobolus</taxon>
    </lineage>
</organism>
<accession>A0A1Y1YR66</accession>
<dbReference type="EMBL" id="MCFE01000082">
    <property type="protein sequence ID" value="ORY00522.1"/>
    <property type="molecule type" value="Genomic_DNA"/>
</dbReference>